<keyword evidence="2" id="KW-1185">Reference proteome</keyword>
<dbReference type="AlphaFoldDB" id="A0A2Z6IE39"/>
<dbReference type="Pfam" id="PF01987">
    <property type="entry name" value="AIM24"/>
    <property type="match status" value="1"/>
</dbReference>
<dbReference type="KEGG" id="sutt:SUTMEG_18080"/>
<reference evidence="1 2" key="1">
    <citation type="journal article" date="2018" name="Int. J. Syst. Evol. Microbiol.">
        <title>Mesosutterella multiformis gen. nov., sp. nov., a member of the family Sutterellaceae and Sutterella megalosphaeroides sp. nov., isolated from human faeces.</title>
        <authorList>
            <person name="Sakamoto M."/>
            <person name="Ikeyama N."/>
            <person name="Kunihiro T."/>
            <person name="Iino T."/>
            <person name="Yuki M."/>
            <person name="Ohkuma M."/>
        </authorList>
    </citation>
    <scope>NUCLEOTIDE SEQUENCE [LARGE SCALE GENOMIC DNA]</scope>
    <source>
        <strain evidence="1 2">6FBBBH3</strain>
    </source>
</reference>
<dbReference type="EMBL" id="AP018786">
    <property type="protein sequence ID" value="BBF23917.1"/>
    <property type="molecule type" value="Genomic_DNA"/>
</dbReference>
<dbReference type="PANTHER" id="PTHR38074:SF1">
    <property type="entry name" value="ALTERED INHERITANCE OF MITOCHONDRIA PROTEIN 24, MITOCHONDRIAL"/>
    <property type="match status" value="1"/>
</dbReference>
<dbReference type="SUPFAM" id="SSF51219">
    <property type="entry name" value="TRAP-like"/>
    <property type="match status" value="1"/>
</dbReference>
<dbReference type="InterPro" id="IPR002838">
    <property type="entry name" value="AIM24"/>
</dbReference>
<dbReference type="InterPro" id="IPR016031">
    <property type="entry name" value="Trp_RNA-bd_attenuator-like_dom"/>
</dbReference>
<dbReference type="InterPro" id="IPR036983">
    <property type="entry name" value="AIM24_sf"/>
</dbReference>
<sequence>MVRFETDGSIDPILRVTLDKGDVVLAESNAMVAMDRALSLKGRPKGGFMKSIARKLMNDETFFQQRIEAEEGPGEVLLAPNLPGDIRILDVGERQYRLSDGAFLASTEGVELTTRMQSVGRALFGDNGGFFVMETEGSGRIALSGFGSIREIEVRPDRPMTVDNGHVVAWDASLEDELTINTSRSGLLGKLVNSQTTGEGILIKFKGSGRVLVCSRNKGGFLDWVFSNRPTEKAAKNDEA</sequence>
<dbReference type="Proteomes" id="UP000271003">
    <property type="component" value="Chromosome"/>
</dbReference>
<proteinExistence type="predicted"/>
<dbReference type="NCBIfam" id="TIGR00266">
    <property type="entry name" value="TIGR00266 family protein"/>
    <property type="match status" value="1"/>
</dbReference>
<name>A0A2Z6IE39_9BURK</name>
<dbReference type="RefSeq" id="WP_120177474.1">
    <property type="nucleotide sequence ID" value="NZ_AP018786.1"/>
</dbReference>
<dbReference type="Gene3D" id="3.60.160.10">
    <property type="entry name" value="Mitochondrial biogenesis AIM24"/>
    <property type="match status" value="1"/>
</dbReference>
<protein>
    <submittedName>
        <fullName evidence="1">TIGR00266 family protein</fullName>
    </submittedName>
</protein>
<evidence type="ECO:0000313" key="2">
    <source>
        <dbReference type="Proteomes" id="UP000271003"/>
    </source>
</evidence>
<dbReference type="PANTHER" id="PTHR38074">
    <property type="entry name" value="ALTERED INHERITANCE OF MITOCHONDRIA PROTEIN 24, MITOCHONDRIAL"/>
    <property type="match status" value="1"/>
</dbReference>
<evidence type="ECO:0000313" key="1">
    <source>
        <dbReference type="EMBL" id="BBF23917.1"/>
    </source>
</evidence>
<dbReference type="OrthoDB" id="9779518at2"/>
<accession>A0A2Z6IE39</accession>
<organism evidence="1 2">
    <name type="scientific">Sutterella megalosphaeroides</name>
    <dbReference type="NCBI Taxonomy" id="2494234"/>
    <lineage>
        <taxon>Bacteria</taxon>
        <taxon>Pseudomonadati</taxon>
        <taxon>Pseudomonadota</taxon>
        <taxon>Betaproteobacteria</taxon>
        <taxon>Burkholderiales</taxon>
        <taxon>Sutterellaceae</taxon>
        <taxon>Sutterella</taxon>
    </lineage>
</organism>
<gene>
    <name evidence="1" type="ORF">SUTMEG_18080</name>
</gene>